<protein>
    <submittedName>
        <fullName evidence="4">Vacuolar ATP synthase subunit E</fullName>
    </submittedName>
</protein>
<dbReference type="GO" id="GO:0033178">
    <property type="term" value="C:proton-transporting two-sector ATPase complex, catalytic domain"/>
    <property type="evidence" value="ECO:0007669"/>
    <property type="project" value="InterPro"/>
</dbReference>
<evidence type="ECO:0000256" key="3">
    <source>
        <dbReference type="ARBA" id="ARBA00023065"/>
    </source>
</evidence>
<dbReference type="EMBL" id="LXWW01000232">
    <property type="protein sequence ID" value="OAO14587.1"/>
    <property type="molecule type" value="Genomic_DNA"/>
</dbReference>
<comment type="similarity">
    <text evidence="1">Belongs to the V-ATPase E subunit family.</text>
</comment>
<dbReference type="OrthoDB" id="10263003at2759"/>
<keyword evidence="5" id="KW-1185">Reference proteome</keyword>
<dbReference type="InterPro" id="IPR038495">
    <property type="entry name" value="ATPase_E_C"/>
</dbReference>
<gene>
    <name evidence="4" type="ORF">AV274_3713</name>
</gene>
<evidence type="ECO:0000256" key="2">
    <source>
        <dbReference type="ARBA" id="ARBA00022448"/>
    </source>
</evidence>
<proteinExistence type="inferred from homology"/>
<sequence>MSNKKGDELMKQAEARLNKFSLFNKTGKFEDAAELFKKAANQYKVAQQTKRRMVARDDLLNALYQDAKDRLAKLSLNDKEKYTAVLKDLILQGLIKIEEPDIVVRCRKVDMEIVRAVIPEVRDKYIKMMKDECAMDVEVTVTLNEDEGKMLPPPPDGTPMISCSGGIIMEGHSGRLVLDNTFDKRLEVCFHDLKPVTRKCLFPSC</sequence>
<name>A0A196SEM0_BLAHN</name>
<keyword evidence="3" id="KW-0406">Ion transport</keyword>
<dbReference type="SUPFAM" id="SSF160527">
    <property type="entry name" value="V-type ATPase subunit E-like"/>
    <property type="match status" value="1"/>
</dbReference>
<reference evidence="4 5" key="1">
    <citation type="submission" date="2016-05" db="EMBL/GenBank/DDBJ databases">
        <title>Nuclear genome of Blastocystis sp. subtype 1 NandII.</title>
        <authorList>
            <person name="Gentekaki E."/>
            <person name="Curtis B."/>
            <person name="Stairs C."/>
            <person name="Eme L."/>
            <person name="Herman E."/>
            <person name="Klimes V."/>
            <person name="Arias M.C."/>
            <person name="Elias M."/>
            <person name="Hilliou F."/>
            <person name="Klute M."/>
            <person name="Malik S.-B."/>
            <person name="Pightling A."/>
            <person name="Rachubinski R."/>
            <person name="Salas D."/>
            <person name="Schlacht A."/>
            <person name="Suga H."/>
            <person name="Archibald J."/>
            <person name="Ball S.G."/>
            <person name="Clark G."/>
            <person name="Dacks J."/>
            <person name="Van Der Giezen M."/>
            <person name="Tsaousis A."/>
            <person name="Roger A."/>
        </authorList>
    </citation>
    <scope>NUCLEOTIDE SEQUENCE [LARGE SCALE GENOMIC DNA]</scope>
    <source>
        <strain evidence="5">ATCC 50177 / NandII</strain>
    </source>
</reference>
<dbReference type="Proteomes" id="UP000078348">
    <property type="component" value="Unassembled WGS sequence"/>
</dbReference>
<evidence type="ECO:0000256" key="1">
    <source>
        <dbReference type="ARBA" id="ARBA00005901"/>
    </source>
</evidence>
<dbReference type="Gene3D" id="3.30.2320.30">
    <property type="entry name" value="ATP synthase, E subunit, C-terminal"/>
    <property type="match status" value="1"/>
</dbReference>
<evidence type="ECO:0000313" key="4">
    <source>
        <dbReference type="EMBL" id="OAO14587.1"/>
    </source>
</evidence>
<comment type="caution">
    <text evidence="4">The sequence shown here is derived from an EMBL/GenBank/DDBJ whole genome shotgun (WGS) entry which is preliminary data.</text>
</comment>
<dbReference type="AlphaFoldDB" id="A0A196SEM0"/>
<dbReference type="InterPro" id="IPR011990">
    <property type="entry name" value="TPR-like_helical_dom_sf"/>
</dbReference>
<accession>A0A196SEM0</accession>
<dbReference type="Pfam" id="PF01991">
    <property type="entry name" value="vATP-synt_E"/>
    <property type="match status" value="1"/>
</dbReference>
<dbReference type="STRING" id="478820.A0A196SEM0"/>
<dbReference type="PANTHER" id="PTHR45715">
    <property type="entry name" value="ATPASE H+-TRANSPORTING V1 SUBUNIT E1A-RELATED"/>
    <property type="match status" value="1"/>
</dbReference>
<keyword evidence="2" id="KW-0813">Transport</keyword>
<dbReference type="InterPro" id="IPR002842">
    <property type="entry name" value="ATPase_V1_Esu"/>
</dbReference>
<organism evidence="4 5">
    <name type="scientific">Blastocystis sp. subtype 1 (strain ATCC 50177 / NandII)</name>
    <dbReference type="NCBI Taxonomy" id="478820"/>
    <lineage>
        <taxon>Eukaryota</taxon>
        <taxon>Sar</taxon>
        <taxon>Stramenopiles</taxon>
        <taxon>Bigyra</taxon>
        <taxon>Opalozoa</taxon>
        <taxon>Opalinata</taxon>
        <taxon>Blastocystidae</taxon>
        <taxon>Blastocystis</taxon>
    </lineage>
</organism>
<evidence type="ECO:0000313" key="5">
    <source>
        <dbReference type="Proteomes" id="UP000078348"/>
    </source>
</evidence>
<dbReference type="Gene3D" id="1.25.40.10">
    <property type="entry name" value="Tetratricopeptide repeat domain"/>
    <property type="match status" value="1"/>
</dbReference>
<dbReference type="GO" id="GO:0046961">
    <property type="term" value="F:proton-transporting ATPase activity, rotational mechanism"/>
    <property type="evidence" value="ECO:0007669"/>
    <property type="project" value="InterPro"/>
</dbReference>